<dbReference type="InterPro" id="IPR006683">
    <property type="entry name" value="Thioestr_dom"/>
</dbReference>
<evidence type="ECO:0000313" key="4">
    <source>
        <dbReference type="EMBL" id="MBL0003198.1"/>
    </source>
</evidence>
<dbReference type="AlphaFoldDB" id="A0A9D7T7U3"/>
<dbReference type="GO" id="GO:0016289">
    <property type="term" value="F:acyl-CoA hydrolase activity"/>
    <property type="evidence" value="ECO:0007669"/>
    <property type="project" value="UniProtKB-ARBA"/>
</dbReference>
<organism evidence="4 5">
    <name type="scientific">Candidatus Phosphoribacter hodrii</name>
    <dbReference type="NCBI Taxonomy" id="2953743"/>
    <lineage>
        <taxon>Bacteria</taxon>
        <taxon>Bacillati</taxon>
        <taxon>Actinomycetota</taxon>
        <taxon>Actinomycetes</taxon>
        <taxon>Micrococcales</taxon>
        <taxon>Dermatophilaceae</taxon>
        <taxon>Candidatus Phosphoribacter</taxon>
    </lineage>
</organism>
<accession>A0A9D7T7U3</accession>
<dbReference type="NCBIfam" id="TIGR00369">
    <property type="entry name" value="unchar_dom_1"/>
    <property type="match status" value="1"/>
</dbReference>
<keyword evidence="2" id="KW-0472">Membrane</keyword>
<comment type="caution">
    <text evidence="4">The sequence shown here is derived from an EMBL/GenBank/DDBJ whole genome shotgun (WGS) entry which is preliminary data.</text>
</comment>
<keyword evidence="2" id="KW-1133">Transmembrane helix</keyword>
<dbReference type="SUPFAM" id="SSF54637">
    <property type="entry name" value="Thioesterase/thiol ester dehydrase-isomerase"/>
    <property type="match status" value="1"/>
</dbReference>
<protein>
    <submittedName>
        <fullName evidence="4">PaaI family thioesterase</fullName>
    </submittedName>
</protein>
<dbReference type="InterPro" id="IPR029069">
    <property type="entry name" value="HotDog_dom_sf"/>
</dbReference>
<feature type="domain" description="Thioesterase" evidence="3">
    <location>
        <begin position="46"/>
        <end position="121"/>
    </location>
</feature>
<feature type="transmembrane region" description="Helical" evidence="2">
    <location>
        <begin position="62"/>
        <end position="86"/>
    </location>
</feature>
<evidence type="ECO:0000256" key="1">
    <source>
        <dbReference type="ARBA" id="ARBA00022801"/>
    </source>
</evidence>
<dbReference type="InterPro" id="IPR003736">
    <property type="entry name" value="PAAI_dom"/>
</dbReference>
<name>A0A9D7T7U3_9MICO</name>
<evidence type="ECO:0000259" key="3">
    <source>
        <dbReference type="Pfam" id="PF03061"/>
    </source>
</evidence>
<dbReference type="Pfam" id="PF03061">
    <property type="entry name" value="4HBT"/>
    <property type="match status" value="1"/>
</dbReference>
<keyword evidence="2" id="KW-0812">Transmembrane</keyword>
<sequence>MSAPDLQAFLAREFPDIDRLGILVERVDERSITLRLPAESAMIRPGGTISGPTMFSLADVTVWLLILAQIGPVALAVTTSVGMNFLRKPPPGDLVAEGELLKLGRRLAIGHVRLHAEDSRDLVADASITYSIPPRG</sequence>
<keyword evidence="1" id="KW-0378">Hydrolase</keyword>
<dbReference type="EMBL" id="JADKGK010000009">
    <property type="protein sequence ID" value="MBL0003198.1"/>
    <property type="molecule type" value="Genomic_DNA"/>
</dbReference>
<dbReference type="CDD" id="cd03443">
    <property type="entry name" value="PaaI_thioesterase"/>
    <property type="match status" value="1"/>
</dbReference>
<evidence type="ECO:0000256" key="2">
    <source>
        <dbReference type="SAM" id="Phobius"/>
    </source>
</evidence>
<evidence type="ECO:0000313" key="5">
    <source>
        <dbReference type="Proteomes" id="UP000886632"/>
    </source>
</evidence>
<dbReference type="Proteomes" id="UP000886632">
    <property type="component" value="Unassembled WGS sequence"/>
</dbReference>
<gene>
    <name evidence="4" type="ORF">IPP00_04160</name>
</gene>
<dbReference type="Gene3D" id="3.10.129.10">
    <property type="entry name" value="Hotdog Thioesterase"/>
    <property type="match status" value="1"/>
</dbReference>
<reference evidence="4" key="1">
    <citation type="submission" date="2020-10" db="EMBL/GenBank/DDBJ databases">
        <title>Connecting structure to function with the recovery of over 1000 high-quality activated sludge metagenome-assembled genomes encoding full-length rRNA genes using long-read sequencing.</title>
        <authorList>
            <person name="Singleton C.M."/>
            <person name="Petriglieri F."/>
            <person name="Kristensen J.M."/>
            <person name="Kirkegaard R.H."/>
            <person name="Michaelsen T.Y."/>
            <person name="Andersen M.H."/>
            <person name="Karst S.M."/>
            <person name="Dueholm M.S."/>
            <person name="Nielsen P.H."/>
            <person name="Albertsen M."/>
        </authorList>
    </citation>
    <scope>NUCLEOTIDE SEQUENCE</scope>
    <source>
        <strain evidence="4">Ribe_18-Q3-R11-54_MAXAC.001</strain>
    </source>
</reference>
<proteinExistence type="predicted"/>